<dbReference type="KEGG" id="brh:RBRH_00707"/>
<evidence type="ECO:0000313" key="3">
    <source>
        <dbReference type="Proteomes" id="UP000007437"/>
    </source>
</evidence>
<proteinExistence type="predicted"/>
<evidence type="ECO:0000313" key="2">
    <source>
        <dbReference type="EMBL" id="CBW77252.1"/>
    </source>
</evidence>
<dbReference type="EMBL" id="FR687361">
    <property type="protein sequence ID" value="CBW77252.1"/>
    <property type="molecule type" value="Genomic_DNA"/>
</dbReference>
<evidence type="ECO:0000256" key="1">
    <source>
        <dbReference type="SAM" id="Phobius"/>
    </source>
</evidence>
<dbReference type="HOGENOM" id="CLU_105756_0_0_4"/>
<sequence length="228" mass="25510">MRIGVGLQKKVVRNNICNTLFSKGQTYVHLTRTTQSYPAADTAVKGFHVNAVDQAHVRFIVLPAFLTESKSMGVWLAAAGTTATAFIVHLELGIAVVLCELLSAWYWLRRLKLALSESRFSISTTGIVWYGVESEPIRIAMHRINRVCLVSPSGRRAVLLSLRATPSEPQASPRRLCDPRHQAKWCIVVEADGLDYAIVQGLYRHTAIRLARAMRRALRVVLRDGYRT</sequence>
<keyword evidence="2" id="KW-0614">Plasmid</keyword>
<gene>
    <name evidence="2" type="ordered locus">RBRH_00707</name>
</gene>
<accession>E5AVV0</accession>
<keyword evidence="1" id="KW-0472">Membrane</keyword>
<organism evidence="2 3">
    <name type="scientific">Mycetohabitans rhizoxinica (strain DSM 19002 / CIP 109453 / HKI 454)</name>
    <name type="common">Paraburkholderia rhizoxinica</name>
    <dbReference type="NCBI Taxonomy" id="882378"/>
    <lineage>
        <taxon>Bacteria</taxon>
        <taxon>Pseudomonadati</taxon>
        <taxon>Pseudomonadota</taxon>
        <taxon>Betaproteobacteria</taxon>
        <taxon>Burkholderiales</taxon>
        <taxon>Burkholderiaceae</taxon>
        <taxon>Mycetohabitans</taxon>
    </lineage>
</organism>
<name>E5AVV0_MYCRK</name>
<dbReference type="AlphaFoldDB" id="E5AVV0"/>
<geneLocation type="plasmid" evidence="2 3">
    <name>pBRH02</name>
</geneLocation>
<keyword evidence="1" id="KW-1133">Transmembrane helix</keyword>
<protein>
    <submittedName>
        <fullName evidence="2">Uncharacterized protein</fullName>
    </submittedName>
</protein>
<feature type="transmembrane region" description="Helical" evidence="1">
    <location>
        <begin position="75"/>
        <end position="108"/>
    </location>
</feature>
<reference key="1">
    <citation type="submission" date="2010-09" db="EMBL/GenBank/DDBJ databases">
        <title>Complete genome sequence of Burkholderia rhizoxinica, the endosymbiont of the phytopathogenic fungus Rhizopus microsporus.</title>
        <authorList>
            <person name="Lackner G."/>
            <person name="Moebius N."/>
            <person name="Partida-Martinez L.P."/>
            <person name="Hertweck C."/>
        </authorList>
    </citation>
    <scope>NUCLEOTIDE SEQUENCE</scope>
    <source>
        <strain>HKI 454</strain>
    </source>
</reference>
<dbReference type="Proteomes" id="UP000007437">
    <property type="component" value="Plasmid pBRH02"/>
</dbReference>
<reference evidence="2 3" key="2">
    <citation type="journal article" date="2011" name="J. Bacteriol.">
        <title>Complete genome sequence of Burkholderia rhizoxinica, an endosymbiont of Rhizopus microsporus.</title>
        <authorList>
            <person name="Lackner G."/>
            <person name="Moebius N."/>
            <person name="Partida-Martinez L."/>
            <person name="Hertweck C."/>
        </authorList>
    </citation>
    <scope>NUCLEOTIDE SEQUENCE [LARGE SCALE GENOMIC DNA]</scope>
    <source>
        <strain evidence="3">DSM 19002 / CIP 109453 / HKI 454</strain>
        <plasmid evidence="2 3">pBRH02</plasmid>
    </source>
</reference>
<keyword evidence="1" id="KW-0812">Transmembrane</keyword>